<evidence type="ECO:0000256" key="2">
    <source>
        <dbReference type="SAM" id="Phobius"/>
    </source>
</evidence>
<dbReference type="InterPro" id="IPR050570">
    <property type="entry name" value="Cell_wall_metabolism_enzyme"/>
</dbReference>
<accession>A0A229UVC1</accession>
<protein>
    <submittedName>
        <fullName evidence="4">Inhibitor of SpoIVFB (Stage IV sporulation protein FA)</fullName>
    </submittedName>
</protein>
<dbReference type="GO" id="GO:0004222">
    <property type="term" value="F:metalloendopeptidase activity"/>
    <property type="evidence" value="ECO:0007669"/>
    <property type="project" value="TreeGrafter"/>
</dbReference>
<keyword evidence="2" id="KW-1133">Transmembrane helix</keyword>
<evidence type="ECO:0000313" key="4">
    <source>
        <dbReference type="EMBL" id="OXM86849.1"/>
    </source>
</evidence>
<dbReference type="CDD" id="cd12797">
    <property type="entry name" value="M23_peptidase"/>
    <property type="match status" value="1"/>
</dbReference>
<sequence length="305" mass="34785">METKNKVRQRRMERIRSLQESGAERRTYHMTAPHEENHTRFQGKPAGAGGELRHSRGPAVEPELIERWNDPEYAWKQRWEKNLGDYSYEDDNHSYEGGRWGPGKRRFRRKLILSCILFALVYGMFQWDHPWANRGKAFVSSALQEPFDFQPVALWYERQFGGSPHLLPALNPVKQPDAEKVSVLSKHYFTPVKGSKIIAPYEPSRLGVTLETKADATVSAMDTGLVVYVGSKEDTGYTVIIRHTNGLQSVYGWIEQGRVELNDWVKGGETIGTVSKNSTNQSGYLYFAVSKDNAFVNPADVVRFD</sequence>
<proteinExistence type="predicted"/>
<comment type="caution">
    <text evidence="4">The sequence shown here is derived from an EMBL/GenBank/DDBJ whole genome shotgun (WGS) entry which is preliminary data.</text>
</comment>
<dbReference type="PANTHER" id="PTHR21666">
    <property type="entry name" value="PEPTIDASE-RELATED"/>
    <property type="match status" value="1"/>
</dbReference>
<keyword evidence="5" id="KW-1185">Reference proteome</keyword>
<dbReference type="PANTHER" id="PTHR21666:SF274">
    <property type="entry name" value="STAGE IV SPORULATION PROTEIN FA"/>
    <property type="match status" value="1"/>
</dbReference>
<dbReference type="Proteomes" id="UP000215509">
    <property type="component" value="Unassembled WGS sequence"/>
</dbReference>
<dbReference type="InterPro" id="IPR011055">
    <property type="entry name" value="Dup_hybrid_motif"/>
</dbReference>
<dbReference type="SUPFAM" id="SSF51261">
    <property type="entry name" value="Duplicated hybrid motif"/>
    <property type="match status" value="1"/>
</dbReference>
<evidence type="ECO:0000256" key="1">
    <source>
        <dbReference type="SAM" id="MobiDB-lite"/>
    </source>
</evidence>
<feature type="region of interest" description="Disordered" evidence="1">
    <location>
        <begin position="1"/>
        <end position="56"/>
    </location>
</feature>
<dbReference type="Gene3D" id="2.70.70.10">
    <property type="entry name" value="Glucose Permease (Domain IIA)"/>
    <property type="match status" value="1"/>
</dbReference>
<evidence type="ECO:0000259" key="3">
    <source>
        <dbReference type="Pfam" id="PF01551"/>
    </source>
</evidence>
<dbReference type="OrthoDB" id="2986589at2"/>
<dbReference type="Pfam" id="PF01551">
    <property type="entry name" value="Peptidase_M23"/>
    <property type="match status" value="1"/>
</dbReference>
<gene>
    <name evidence="4" type="ORF">CF651_08345</name>
</gene>
<keyword evidence="2" id="KW-0472">Membrane</keyword>
<keyword evidence="2" id="KW-0812">Transmembrane</keyword>
<dbReference type="RefSeq" id="WP_094014398.1">
    <property type="nucleotide sequence ID" value="NZ_NMQW01000012.1"/>
</dbReference>
<dbReference type="InterPro" id="IPR016047">
    <property type="entry name" value="M23ase_b-sheet_dom"/>
</dbReference>
<evidence type="ECO:0000313" key="5">
    <source>
        <dbReference type="Proteomes" id="UP000215509"/>
    </source>
</evidence>
<feature type="compositionally biased region" description="Basic and acidic residues" evidence="1">
    <location>
        <begin position="1"/>
        <end position="39"/>
    </location>
</feature>
<organism evidence="4 5">
    <name type="scientific">Paenibacillus rigui</name>
    <dbReference type="NCBI Taxonomy" id="554312"/>
    <lineage>
        <taxon>Bacteria</taxon>
        <taxon>Bacillati</taxon>
        <taxon>Bacillota</taxon>
        <taxon>Bacilli</taxon>
        <taxon>Bacillales</taxon>
        <taxon>Paenibacillaceae</taxon>
        <taxon>Paenibacillus</taxon>
    </lineage>
</organism>
<feature type="transmembrane region" description="Helical" evidence="2">
    <location>
        <begin position="111"/>
        <end position="127"/>
    </location>
</feature>
<reference evidence="4 5" key="1">
    <citation type="submission" date="2017-07" db="EMBL/GenBank/DDBJ databases">
        <title>Genome sequencing and assembly of Paenibacillus rigui.</title>
        <authorList>
            <person name="Mayilraj S."/>
        </authorList>
    </citation>
    <scope>NUCLEOTIDE SEQUENCE [LARGE SCALE GENOMIC DNA]</scope>
    <source>
        <strain evidence="4 5">JCM 16352</strain>
    </source>
</reference>
<dbReference type="EMBL" id="NMQW01000012">
    <property type="protein sequence ID" value="OXM86849.1"/>
    <property type="molecule type" value="Genomic_DNA"/>
</dbReference>
<feature type="domain" description="M23ase beta-sheet core" evidence="3">
    <location>
        <begin position="207"/>
        <end position="298"/>
    </location>
</feature>
<name>A0A229UVC1_9BACL</name>
<dbReference type="AlphaFoldDB" id="A0A229UVC1"/>